<evidence type="ECO:0000313" key="1">
    <source>
        <dbReference type="EMBL" id="SFJ84244.1"/>
    </source>
</evidence>
<accession>A0A1I3UL79</accession>
<dbReference type="Proteomes" id="UP000183299">
    <property type="component" value="Unassembled WGS sequence"/>
</dbReference>
<dbReference type="AlphaFoldDB" id="A0A1I3UL79"/>
<sequence>MTDQSIFYKSLSLPQSHTVEFAQFASTALPAPLRHKRQKRPLGR</sequence>
<dbReference type="EMBL" id="FORY01000012">
    <property type="protein sequence ID" value="SFJ84244.1"/>
    <property type="molecule type" value="Genomic_DNA"/>
</dbReference>
<gene>
    <name evidence="1" type="ORF">SAMN04488138_1122</name>
</gene>
<name>A0A1I3UL79_9RHOB</name>
<keyword evidence="2" id="KW-1185">Reference proteome</keyword>
<proteinExistence type="predicted"/>
<protein>
    <submittedName>
        <fullName evidence="1">Uncharacterized protein</fullName>
    </submittedName>
</protein>
<organism evidence="1 2">
    <name type="scientific">Celeribacter halophilus</name>
    <dbReference type="NCBI Taxonomy" id="576117"/>
    <lineage>
        <taxon>Bacteria</taxon>
        <taxon>Pseudomonadati</taxon>
        <taxon>Pseudomonadota</taxon>
        <taxon>Alphaproteobacteria</taxon>
        <taxon>Rhodobacterales</taxon>
        <taxon>Roseobacteraceae</taxon>
        <taxon>Celeribacter</taxon>
    </lineage>
</organism>
<evidence type="ECO:0000313" key="2">
    <source>
        <dbReference type="Proteomes" id="UP000183299"/>
    </source>
</evidence>
<reference evidence="1 2" key="1">
    <citation type="submission" date="2016-10" db="EMBL/GenBank/DDBJ databases">
        <authorList>
            <person name="de Groot N.N."/>
        </authorList>
    </citation>
    <scope>NUCLEOTIDE SEQUENCE [LARGE SCALE GENOMIC DNA]</scope>
    <source>
        <strain evidence="1 2">CGMCC 1.8891</strain>
    </source>
</reference>